<dbReference type="PANTHER" id="PTHR47371">
    <property type="entry name" value="LIPOTEICHOIC ACID SYNTHASE"/>
    <property type="match status" value="1"/>
</dbReference>
<proteinExistence type="predicted"/>
<keyword evidence="6 7" id="KW-0472">Membrane</keyword>
<comment type="subcellular location">
    <subcellularLocation>
        <location evidence="1">Cell membrane</location>
        <topology evidence="1">Multi-pass membrane protein</topology>
    </subcellularLocation>
</comment>
<dbReference type="SUPFAM" id="SSF53649">
    <property type="entry name" value="Alkaline phosphatase-like"/>
    <property type="match status" value="1"/>
</dbReference>
<comment type="pathway">
    <text evidence="2">Cell wall biogenesis; lipoteichoic acid biosynthesis.</text>
</comment>
<comment type="caution">
    <text evidence="9">The sequence shown here is derived from an EMBL/GenBank/DDBJ whole genome shotgun (WGS) entry which is preliminary data.</text>
</comment>
<feature type="transmembrane region" description="Helical" evidence="7">
    <location>
        <begin position="168"/>
        <end position="185"/>
    </location>
</feature>
<dbReference type="CDD" id="cd16015">
    <property type="entry name" value="LTA_synthase"/>
    <property type="match status" value="1"/>
</dbReference>
<sequence>MFVLTLAAFCFVELSHTSISVLFFRIMSYPVQFTLSLIFFYLIVNLVYIRFGRKITYRFVGVITMFLGVANAFTAKVNDKFFSILDFFMVKGKGDLFVLFVPVFMKPLFFMYIALLLVFLYLTFHVYSDMCKLESEEGDFFLRMYRKVGLYRKFWLMYEPVIQRRKKTLTTGILAVLLCMPQMIGNNSQFLFAQMMKDMKVVHTYAEPTEIIGAFTSQKNTLEEELELPERYKNADVIVIQSETFFDVSKLQDVDIREDVTKHFRSYQNEGIHGEVFVPVVGGLTCNSEFEFLTGINIKELNHIDIPYERMPLNELPSLAWDYADRGYRTVGIHGYEGEFFRRDQVYPLLGIGEFITVEDLKNKSWYGPWLKDEVIFDRISEILDENPEEKKFIYAVTMQNHGPYQDTPSNTVRVDNLTENDRQSFTNYVTGLSISDQALYEFMEKLRERDRDTIVVFYGDHIIGVNHDLVSEDSYFRANLNNRYKTDYFVWHNHGGLIPQKKDISLMALGRLTKHLTMDWSYFDTFVWNRFNKEKDYFKSDDYLMDPSHMEEHKAYGSVVNSLLENKQRRYEEIYEKNKNH</sequence>
<organism evidence="9 10">
    <name type="scientific">Filifactor villosus</name>
    <dbReference type="NCBI Taxonomy" id="29374"/>
    <lineage>
        <taxon>Bacteria</taxon>
        <taxon>Bacillati</taxon>
        <taxon>Bacillota</taxon>
        <taxon>Clostridia</taxon>
        <taxon>Peptostreptococcales</taxon>
        <taxon>Filifactoraceae</taxon>
        <taxon>Filifactor</taxon>
    </lineage>
</organism>
<evidence type="ECO:0000256" key="1">
    <source>
        <dbReference type="ARBA" id="ARBA00004651"/>
    </source>
</evidence>
<evidence type="ECO:0000256" key="7">
    <source>
        <dbReference type="SAM" id="Phobius"/>
    </source>
</evidence>
<dbReference type="Gene3D" id="3.40.720.10">
    <property type="entry name" value="Alkaline Phosphatase, subunit A"/>
    <property type="match status" value="1"/>
</dbReference>
<dbReference type="RefSeq" id="WP_379788839.1">
    <property type="nucleotide sequence ID" value="NZ_JBHSHL010000042.1"/>
</dbReference>
<protein>
    <submittedName>
        <fullName evidence="9">LTA synthase family protein</fullName>
    </submittedName>
</protein>
<feature type="transmembrane region" description="Helical" evidence="7">
    <location>
        <begin position="27"/>
        <end position="48"/>
    </location>
</feature>
<gene>
    <name evidence="9" type="ORF">ACFO4R_09335</name>
</gene>
<dbReference type="Pfam" id="PF00884">
    <property type="entry name" value="Sulfatase"/>
    <property type="match status" value="1"/>
</dbReference>
<keyword evidence="3" id="KW-1003">Cell membrane</keyword>
<accession>A0ABV9QMV8</accession>
<evidence type="ECO:0000256" key="6">
    <source>
        <dbReference type="ARBA" id="ARBA00023136"/>
    </source>
</evidence>
<feature type="transmembrane region" description="Helical" evidence="7">
    <location>
        <begin position="55"/>
        <end position="77"/>
    </location>
</feature>
<dbReference type="InterPro" id="IPR000917">
    <property type="entry name" value="Sulfatase_N"/>
</dbReference>
<feature type="domain" description="Sulfatase N-terminal" evidence="8">
    <location>
        <begin position="236"/>
        <end position="497"/>
    </location>
</feature>
<dbReference type="EMBL" id="JBHSHL010000042">
    <property type="protein sequence ID" value="MFC4805283.1"/>
    <property type="molecule type" value="Genomic_DNA"/>
</dbReference>
<dbReference type="Proteomes" id="UP001595916">
    <property type="component" value="Unassembled WGS sequence"/>
</dbReference>
<name>A0ABV9QMV8_9FIRM</name>
<evidence type="ECO:0000259" key="8">
    <source>
        <dbReference type="Pfam" id="PF00884"/>
    </source>
</evidence>
<evidence type="ECO:0000313" key="9">
    <source>
        <dbReference type="EMBL" id="MFC4805283.1"/>
    </source>
</evidence>
<evidence type="ECO:0000256" key="2">
    <source>
        <dbReference type="ARBA" id="ARBA00004936"/>
    </source>
</evidence>
<keyword evidence="5 7" id="KW-1133">Transmembrane helix</keyword>
<evidence type="ECO:0000313" key="10">
    <source>
        <dbReference type="Proteomes" id="UP001595916"/>
    </source>
</evidence>
<evidence type="ECO:0000256" key="3">
    <source>
        <dbReference type="ARBA" id="ARBA00022475"/>
    </source>
</evidence>
<dbReference type="InterPro" id="IPR050448">
    <property type="entry name" value="OpgB/LTA_synthase_biosynth"/>
</dbReference>
<dbReference type="InterPro" id="IPR017850">
    <property type="entry name" value="Alkaline_phosphatase_core_sf"/>
</dbReference>
<dbReference type="PANTHER" id="PTHR47371:SF3">
    <property type="entry name" value="PHOSPHOGLYCEROL TRANSFERASE I"/>
    <property type="match status" value="1"/>
</dbReference>
<evidence type="ECO:0000256" key="4">
    <source>
        <dbReference type="ARBA" id="ARBA00022692"/>
    </source>
</evidence>
<feature type="transmembrane region" description="Helical" evidence="7">
    <location>
        <begin position="97"/>
        <end position="122"/>
    </location>
</feature>
<evidence type="ECO:0000256" key="5">
    <source>
        <dbReference type="ARBA" id="ARBA00022989"/>
    </source>
</evidence>
<keyword evidence="10" id="KW-1185">Reference proteome</keyword>
<reference evidence="10" key="1">
    <citation type="journal article" date="2019" name="Int. J. Syst. Evol. Microbiol.">
        <title>The Global Catalogue of Microorganisms (GCM) 10K type strain sequencing project: providing services to taxonomists for standard genome sequencing and annotation.</title>
        <authorList>
            <consortium name="The Broad Institute Genomics Platform"/>
            <consortium name="The Broad Institute Genome Sequencing Center for Infectious Disease"/>
            <person name="Wu L."/>
            <person name="Ma J."/>
        </authorList>
    </citation>
    <scope>NUCLEOTIDE SEQUENCE [LARGE SCALE GENOMIC DNA]</scope>
    <source>
        <strain evidence="10">CCUG 46385</strain>
    </source>
</reference>
<keyword evidence="4 7" id="KW-0812">Transmembrane</keyword>